<dbReference type="WBParaSite" id="PSU_v2.g7076.t1">
    <property type="protein sequence ID" value="PSU_v2.g7076.t1"/>
    <property type="gene ID" value="PSU_v2.g7076"/>
</dbReference>
<evidence type="ECO:0000256" key="5">
    <source>
        <dbReference type="SAM" id="Phobius"/>
    </source>
</evidence>
<dbReference type="GO" id="GO:0007605">
    <property type="term" value="P:sensory perception of sound"/>
    <property type="evidence" value="ECO:0007669"/>
    <property type="project" value="TreeGrafter"/>
</dbReference>
<organism evidence="6 7">
    <name type="scientific">Panagrolaimus superbus</name>
    <dbReference type="NCBI Taxonomy" id="310955"/>
    <lineage>
        <taxon>Eukaryota</taxon>
        <taxon>Metazoa</taxon>
        <taxon>Ecdysozoa</taxon>
        <taxon>Nematoda</taxon>
        <taxon>Chromadorea</taxon>
        <taxon>Rhabditida</taxon>
        <taxon>Tylenchina</taxon>
        <taxon>Panagrolaimomorpha</taxon>
        <taxon>Panagrolaimoidea</taxon>
        <taxon>Panagrolaimidae</taxon>
        <taxon>Panagrolaimus</taxon>
    </lineage>
</organism>
<dbReference type="InterPro" id="IPR019372">
    <property type="entry name" value="LHFPL"/>
</dbReference>
<dbReference type="AlphaFoldDB" id="A0A914ZA06"/>
<dbReference type="Gene3D" id="1.20.140.150">
    <property type="match status" value="1"/>
</dbReference>
<keyword evidence="3 5" id="KW-1133">Transmembrane helix</keyword>
<evidence type="ECO:0000256" key="1">
    <source>
        <dbReference type="ARBA" id="ARBA00004141"/>
    </source>
</evidence>
<dbReference type="PANTHER" id="PTHR12489">
    <property type="entry name" value="LIPOMA HMGIC FUSION PARTNER-LIKE PROTEIN"/>
    <property type="match status" value="1"/>
</dbReference>
<keyword evidence="4 5" id="KW-0472">Membrane</keyword>
<dbReference type="PANTHER" id="PTHR12489:SF1">
    <property type="entry name" value="LP10272P"/>
    <property type="match status" value="1"/>
</dbReference>
<keyword evidence="2 5" id="KW-0812">Transmembrane</keyword>
<feature type="transmembrane region" description="Helical" evidence="5">
    <location>
        <begin position="83"/>
        <end position="106"/>
    </location>
</feature>
<evidence type="ECO:0000256" key="3">
    <source>
        <dbReference type="ARBA" id="ARBA00022989"/>
    </source>
</evidence>
<reference evidence="7" key="1">
    <citation type="submission" date="2022-11" db="UniProtKB">
        <authorList>
            <consortium name="WormBaseParasite"/>
        </authorList>
    </citation>
    <scope>IDENTIFICATION</scope>
</reference>
<proteinExistence type="predicted"/>
<accession>A0A914ZA06</accession>
<evidence type="ECO:0000256" key="4">
    <source>
        <dbReference type="ARBA" id="ARBA00023136"/>
    </source>
</evidence>
<feature type="transmembrane region" description="Helical" evidence="5">
    <location>
        <begin position="20"/>
        <end position="38"/>
    </location>
</feature>
<feature type="transmembrane region" description="Helical" evidence="5">
    <location>
        <begin position="112"/>
        <end position="135"/>
    </location>
</feature>
<feature type="transmembrane region" description="Helical" evidence="5">
    <location>
        <begin position="162"/>
        <end position="185"/>
    </location>
</feature>
<sequence>MQYLVDYHKEYVRNWRILGAIWVLFTLCSGILHALVLIHPEWIGNDRGGYFGLYNFCTSPGEDGRGCHWDFLKIRTLSKPFKISFFLVTTATVLNLLALLSIMLLVLLRDRYVFIISSWMHLFAFISLLLGCIIYPAGWDHAKVREICDSEKYKIGVCHLKWAYTMAVVLVVDQLILSTLGFVLANKKPPHIPEIQFKYGTLSRFFPHIYGHRPQASMHSMVEPYITVQKSQLQHRPSQISRNPSMVQR</sequence>
<comment type="subcellular location">
    <subcellularLocation>
        <location evidence="1">Membrane</location>
        <topology evidence="1">Multi-pass membrane protein</topology>
    </subcellularLocation>
</comment>
<dbReference type="GO" id="GO:0005886">
    <property type="term" value="C:plasma membrane"/>
    <property type="evidence" value="ECO:0007669"/>
    <property type="project" value="TreeGrafter"/>
</dbReference>
<keyword evidence="6" id="KW-1185">Reference proteome</keyword>
<dbReference type="Proteomes" id="UP000887577">
    <property type="component" value="Unplaced"/>
</dbReference>
<evidence type="ECO:0000256" key="2">
    <source>
        <dbReference type="ARBA" id="ARBA00022692"/>
    </source>
</evidence>
<name>A0A914ZA06_9BILA</name>
<protein>
    <submittedName>
        <fullName evidence="7">Uncharacterized protein</fullName>
    </submittedName>
</protein>
<evidence type="ECO:0000313" key="7">
    <source>
        <dbReference type="WBParaSite" id="PSU_v2.g7076.t1"/>
    </source>
</evidence>
<evidence type="ECO:0000313" key="6">
    <source>
        <dbReference type="Proteomes" id="UP000887577"/>
    </source>
</evidence>
<dbReference type="Pfam" id="PF10242">
    <property type="entry name" value="L_HMGIC_fpl"/>
    <property type="match status" value="1"/>
</dbReference>